<feature type="compositionally biased region" description="Basic and acidic residues" evidence="1">
    <location>
        <begin position="56"/>
        <end position="79"/>
    </location>
</feature>
<evidence type="ECO:0000256" key="1">
    <source>
        <dbReference type="SAM" id="MobiDB-lite"/>
    </source>
</evidence>
<dbReference type="EMBL" id="VSRR010016456">
    <property type="protein sequence ID" value="MPC59314.1"/>
    <property type="molecule type" value="Genomic_DNA"/>
</dbReference>
<proteinExistence type="predicted"/>
<keyword evidence="3" id="KW-1185">Reference proteome</keyword>
<gene>
    <name evidence="2" type="ORF">E2C01_053331</name>
</gene>
<comment type="caution">
    <text evidence="2">The sequence shown here is derived from an EMBL/GenBank/DDBJ whole genome shotgun (WGS) entry which is preliminary data.</text>
</comment>
<feature type="region of interest" description="Disordered" evidence="1">
    <location>
        <begin position="1"/>
        <end position="79"/>
    </location>
</feature>
<dbReference type="Proteomes" id="UP000324222">
    <property type="component" value="Unassembled WGS sequence"/>
</dbReference>
<organism evidence="2 3">
    <name type="scientific">Portunus trituberculatus</name>
    <name type="common">Swimming crab</name>
    <name type="synonym">Neptunus trituberculatus</name>
    <dbReference type="NCBI Taxonomy" id="210409"/>
    <lineage>
        <taxon>Eukaryota</taxon>
        <taxon>Metazoa</taxon>
        <taxon>Ecdysozoa</taxon>
        <taxon>Arthropoda</taxon>
        <taxon>Crustacea</taxon>
        <taxon>Multicrustacea</taxon>
        <taxon>Malacostraca</taxon>
        <taxon>Eumalacostraca</taxon>
        <taxon>Eucarida</taxon>
        <taxon>Decapoda</taxon>
        <taxon>Pleocyemata</taxon>
        <taxon>Brachyura</taxon>
        <taxon>Eubrachyura</taxon>
        <taxon>Portunoidea</taxon>
        <taxon>Portunidae</taxon>
        <taxon>Portuninae</taxon>
        <taxon>Portunus</taxon>
    </lineage>
</organism>
<name>A0A5B7GRR8_PORTR</name>
<feature type="compositionally biased region" description="Basic residues" evidence="1">
    <location>
        <begin position="1"/>
        <end position="27"/>
    </location>
</feature>
<evidence type="ECO:0000313" key="2">
    <source>
        <dbReference type="EMBL" id="MPC59314.1"/>
    </source>
</evidence>
<protein>
    <submittedName>
        <fullName evidence="2">Uncharacterized protein</fullName>
    </submittedName>
</protein>
<evidence type="ECO:0000313" key="3">
    <source>
        <dbReference type="Proteomes" id="UP000324222"/>
    </source>
</evidence>
<reference evidence="2 3" key="1">
    <citation type="submission" date="2019-05" db="EMBL/GenBank/DDBJ databases">
        <title>Another draft genome of Portunus trituberculatus and its Hox gene families provides insights of decapod evolution.</title>
        <authorList>
            <person name="Jeong J.-H."/>
            <person name="Song I."/>
            <person name="Kim S."/>
            <person name="Choi T."/>
            <person name="Kim D."/>
            <person name="Ryu S."/>
            <person name="Kim W."/>
        </authorList>
    </citation>
    <scope>NUCLEOTIDE SEQUENCE [LARGE SCALE GENOMIC DNA]</scope>
    <source>
        <tissue evidence="2">Muscle</tissue>
    </source>
</reference>
<sequence length="79" mass="8905">MTGRRPWKRGKKESKRGTKAAVKRAGSKGREERTHRRQGTALIDTSELPPAVAAPSREDIPYEGEPRREVPPTSEKRQV</sequence>
<dbReference type="AlphaFoldDB" id="A0A5B7GRR8"/>
<accession>A0A5B7GRR8</accession>